<dbReference type="Pfam" id="PF02992">
    <property type="entry name" value="Transposase_21"/>
    <property type="match status" value="1"/>
</dbReference>
<organism evidence="3 4">
    <name type="scientific">Glycine soja</name>
    <name type="common">Wild soybean</name>
    <dbReference type="NCBI Taxonomy" id="3848"/>
    <lineage>
        <taxon>Eukaryota</taxon>
        <taxon>Viridiplantae</taxon>
        <taxon>Streptophyta</taxon>
        <taxon>Embryophyta</taxon>
        <taxon>Tracheophyta</taxon>
        <taxon>Spermatophyta</taxon>
        <taxon>Magnoliopsida</taxon>
        <taxon>eudicotyledons</taxon>
        <taxon>Gunneridae</taxon>
        <taxon>Pentapetalae</taxon>
        <taxon>rosids</taxon>
        <taxon>fabids</taxon>
        <taxon>Fabales</taxon>
        <taxon>Fabaceae</taxon>
        <taxon>Papilionoideae</taxon>
        <taxon>50 kb inversion clade</taxon>
        <taxon>NPAAA clade</taxon>
        <taxon>indigoferoid/millettioid clade</taxon>
        <taxon>Phaseoleae</taxon>
        <taxon>Glycine</taxon>
        <taxon>Glycine subgen. Soja</taxon>
    </lineage>
</organism>
<keyword evidence="4" id="KW-1185">Reference proteome</keyword>
<dbReference type="AlphaFoldDB" id="A0A445KE07"/>
<proteinExistence type="predicted"/>
<dbReference type="PANTHER" id="PTHR48258:SF15">
    <property type="entry name" value="OS02G0543900 PROTEIN"/>
    <property type="match status" value="1"/>
</dbReference>
<reference evidence="3 4" key="1">
    <citation type="submission" date="2018-09" db="EMBL/GenBank/DDBJ databases">
        <title>A high-quality reference genome of wild soybean provides a powerful tool to mine soybean genomes.</title>
        <authorList>
            <person name="Xie M."/>
            <person name="Chung C.Y.L."/>
            <person name="Li M.-W."/>
            <person name="Wong F.-L."/>
            <person name="Chan T.-F."/>
            <person name="Lam H.-M."/>
        </authorList>
    </citation>
    <scope>NUCLEOTIDE SEQUENCE [LARGE SCALE GENOMIC DNA]</scope>
    <source>
        <strain evidence="4">cv. W05</strain>
        <tissue evidence="3">Hypocotyl of etiolated seedlings</tissue>
    </source>
</reference>
<dbReference type="Proteomes" id="UP000289340">
    <property type="component" value="Chromosome 6"/>
</dbReference>
<comment type="caution">
    <text evidence="3">The sequence shown here is derived from an EMBL/GenBank/DDBJ whole genome shotgun (WGS) entry which is preliminary data.</text>
</comment>
<dbReference type="PANTHER" id="PTHR48258">
    <property type="entry name" value="DUF4218 DOMAIN-CONTAINING PROTEIN-RELATED"/>
    <property type="match status" value="1"/>
</dbReference>
<name>A0A445KE07_GLYSO</name>
<dbReference type="EMBL" id="QZWG01000006">
    <property type="protein sequence ID" value="RZC08939.1"/>
    <property type="molecule type" value="Genomic_DNA"/>
</dbReference>
<accession>A0A445KE07</accession>
<evidence type="ECO:0000256" key="1">
    <source>
        <dbReference type="SAM" id="MobiDB-lite"/>
    </source>
</evidence>
<dbReference type="InterPro" id="IPR025452">
    <property type="entry name" value="DUF4218"/>
</dbReference>
<feature type="domain" description="DUF4218" evidence="2">
    <location>
        <begin position="110"/>
        <end position="151"/>
    </location>
</feature>
<dbReference type="Pfam" id="PF13960">
    <property type="entry name" value="DUF4218"/>
    <property type="match status" value="1"/>
</dbReference>
<protein>
    <recommendedName>
        <fullName evidence="2">DUF4218 domain-containing protein</fullName>
    </recommendedName>
</protein>
<evidence type="ECO:0000259" key="2">
    <source>
        <dbReference type="Pfam" id="PF13960"/>
    </source>
</evidence>
<dbReference type="InterPro" id="IPR004242">
    <property type="entry name" value="Transposase_21"/>
</dbReference>
<gene>
    <name evidence="3" type="ORF">D0Y65_015588</name>
</gene>
<feature type="region of interest" description="Disordered" evidence="1">
    <location>
        <begin position="256"/>
        <end position="318"/>
    </location>
</feature>
<evidence type="ECO:0000313" key="3">
    <source>
        <dbReference type="EMBL" id="RZC08939.1"/>
    </source>
</evidence>
<sequence>MQILLLIRGTCDSVYAQMDLTYVFKHHLHLILVGQSLLPRTIFLQKCGTHGRLACAYCMEDTKAFQLANGGKTYWFDCHRRFLPSDHAFRRNKNAFKNGELERDEPPSYDARLGGPVQYRWMYPFERFMGDSKRAVKNKVRVEGSIYAFYIHRRPSGKELIHWLTGDEKDSTHVHVLINHVEVKPYLNAHNVRQVYYVPYPATRRDKHGWCVAIKMKPKGYIESDHVQDDVPYQVDEMSHVNEVIEVENISGLQDLRVRPPDVAATPSPPPTEARPFSSHVDAPGPSTVPAFTPSPSSVDARGPSPVPTSTPSPSTVVANMPIDEDATNLVMEDPSINDCLMVTLINLAFHPSKVATKAITLSIRQQFGQPWPTQGAIPKDHRELFF</sequence>
<evidence type="ECO:0000313" key="4">
    <source>
        <dbReference type="Proteomes" id="UP000289340"/>
    </source>
</evidence>